<evidence type="ECO:0000313" key="4">
    <source>
        <dbReference type="Proteomes" id="UP001465755"/>
    </source>
</evidence>
<evidence type="ECO:0000313" key="3">
    <source>
        <dbReference type="EMBL" id="KAK9797022.1"/>
    </source>
</evidence>
<proteinExistence type="predicted"/>
<dbReference type="GO" id="GO:0005634">
    <property type="term" value="C:nucleus"/>
    <property type="evidence" value="ECO:0007669"/>
    <property type="project" value="TreeGrafter"/>
</dbReference>
<organism evidence="3 4">
    <name type="scientific">Symbiochloris irregularis</name>
    <dbReference type="NCBI Taxonomy" id="706552"/>
    <lineage>
        <taxon>Eukaryota</taxon>
        <taxon>Viridiplantae</taxon>
        <taxon>Chlorophyta</taxon>
        <taxon>core chlorophytes</taxon>
        <taxon>Trebouxiophyceae</taxon>
        <taxon>Trebouxiales</taxon>
        <taxon>Trebouxiaceae</taxon>
        <taxon>Symbiochloris</taxon>
    </lineage>
</organism>
<dbReference type="Gene3D" id="3.40.50.150">
    <property type="entry name" value="Vaccinia Virus protein VP39"/>
    <property type="match status" value="1"/>
</dbReference>
<keyword evidence="2" id="KW-0808">Transferase</keyword>
<dbReference type="PANTHER" id="PTHR13393">
    <property type="entry name" value="SAM-DEPENDENT METHYLTRANSFERASE"/>
    <property type="match status" value="1"/>
</dbReference>
<keyword evidence="4" id="KW-1185">Reference proteome</keyword>
<dbReference type="Pfam" id="PF05971">
    <property type="entry name" value="Methyltransf_10"/>
    <property type="match status" value="2"/>
</dbReference>
<comment type="caution">
    <text evidence="3">The sequence shown here is derived from an EMBL/GenBank/DDBJ whole genome shotgun (WGS) entry which is preliminary data.</text>
</comment>
<dbReference type="InterPro" id="IPR010286">
    <property type="entry name" value="METTL16/RlmF"/>
</dbReference>
<evidence type="ECO:0000256" key="2">
    <source>
        <dbReference type="ARBA" id="ARBA00022679"/>
    </source>
</evidence>
<gene>
    <name evidence="3" type="ORF">WJX73_008069</name>
</gene>
<dbReference type="GO" id="GO:0008168">
    <property type="term" value="F:methyltransferase activity"/>
    <property type="evidence" value="ECO:0007669"/>
    <property type="project" value="UniProtKB-KW"/>
</dbReference>
<evidence type="ECO:0000256" key="1">
    <source>
        <dbReference type="ARBA" id="ARBA00022603"/>
    </source>
</evidence>
<dbReference type="InterPro" id="IPR029063">
    <property type="entry name" value="SAM-dependent_MTases_sf"/>
</dbReference>
<reference evidence="3 4" key="1">
    <citation type="journal article" date="2024" name="Nat. Commun.">
        <title>Phylogenomics reveals the evolutionary origins of lichenization in chlorophyte algae.</title>
        <authorList>
            <person name="Puginier C."/>
            <person name="Libourel C."/>
            <person name="Otte J."/>
            <person name="Skaloud P."/>
            <person name="Haon M."/>
            <person name="Grisel S."/>
            <person name="Petersen M."/>
            <person name="Berrin J.G."/>
            <person name="Delaux P.M."/>
            <person name="Dal Grande F."/>
            <person name="Keller J."/>
        </authorList>
    </citation>
    <scope>NUCLEOTIDE SEQUENCE [LARGE SCALE GENOMIC DNA]</scope>
    <source>
        <strain evidence="3 4">SAG 2036</strain>
    </source>
</reference>
<dbReference type="GO" id="GO:0070475">
    <property type="term" value="P:rRNA base methylation"/>
    <property type="evidence" value="ECO:0007669"/>
    <property type="project" value="TreeGrafter"/>
</dbReference>
<protein>
    <submittedName>
        <fullName evidence="3">Uncharacterized protein</fullName>
    </submittedName>
</protein>
<accession>A0AAW1NYA3</accession>
<dbReference type="EMBL" id="JALJOQ010000111">
    <property type="protein sequence ID" value="KAK9797022.1"/>
    <property type="molecule type" value="Genomic_DNA"/>
</dbReference>
<dbReference type="Proteomes" id="UP001465755">
    <property type="component" value="Unassembled WGS sequence"/>
</dbReference>
<keyword evidence="1" id="KW-0489">Methyltransferase</keyword>
<sequence length="230" mass="24907">MHPSNIHNTVLDFRVLAQSYPALLPYVVDKPGQDSSYDFTSSDAARELTKALLHQGYGIDWWIPAGQLIPPVPNRANYIHWIQDLLQLSSPAGQEGVKGMDIGCDFTKGIITTAMHPNEALTFTMCNPPFFDTLDEAGLNPATAFGGTEAEMVCSGGEDAFVRQMVRDSLDLQVRVHWYTTMGRTAAPTANTALQQALNILHSQGTCSFRQPPAGIVGGCTGGSGLQLQR</sequence>
<name>A0AAW1NYA3_9CHLO</name>
<dbReference type="AlphaFoldDB" id="A0AAW1NYA3"/>
<dbReference type="PANTHER" id="PTHR13393:SF0">
    <property type="entry name" value="RNA N6-ADENOSINE-METHYLTRANSFERASE METTL16"/>
    <property type="match status" value="1"/>
</dbReference>